<feature type="signal peptide" evidence="1">
    <location>
        <begin position="1"/>
        <end position="20"/>
    </location>
</feature>
<dbReference type="Gramene" id="KJB08869">
    <property type="protein sequence ID" value="KJB08869"/>
    <property type="gene ID" value="B456_001G109700"/>
</dbReference>
<evidence type="ECO:0000313" key="3">
    <source>
        <dbReference type="Proteomes" id="UP000032304"/>
    </source>
</evidence>
<evidence type="ECO:0000256" key="1">
    <source>
        <dbReference type="SAM" id="SignalP"/>
    </source>
</evidence>
<dbReference type="AlphaFoldDB" id="A0A0D2PPU3"/>
<name>A0A0D2PPU3_GOSRA</name>
<protein>
    <submittedName>
        <fullName evidence="2">Uncharacterized protein</fullName>
    </submittedName>
</protein>
<reference evidence="2 3" key="1">
    <citation type="journal article" date="2012" name="Nature">
        <title>Repeated polyploidization of Gossypium genomes and the evolution of spinnable cotton fibres.</title>
        <authorList>
            <person name="Paterson A.H."/>
            <person name="Wendel J.F."/>
            <person name="Gundlach H."/>
            <person name="Guo H."/>
            <person name="Jenkins J."/>
            <person name="Jin D."/>
            <person name="Llewellyn D."/>
            <person name="Showmaker K.C."/>
            <person name="Shu S."/>
            <person name="Udall J."/>
            <person name="Yoo M.J."/>
            <person name="Byers R."/>
            <person name="Chen W."/>
            <person name="Doron-Faigenboim A."/>
            <person name="Duke M.V."/>
            <person name="Gong L."/>
            <person name="Grimwood J."/>
            <person name="Grover C."/>
            <person name="Grupp K."/>
            <person name="Hu G."/>
            <person name="Lee T.H."/>
            <person name="Li J."/>
            <person name="Lin L."/>
            <person name="Liu T."/>
            <person name="Marler B.S."/>
            <person name="Page J.T."/>
            <person name="Roberts A.W."/>
            <person name="Romanel E."/>
            <person name="Sanders W.S."/>
            <person name="Szadkowski E."/>
            <person name="Tan X."/>
            <person name="Tang H."/>
            <person name="Xu C."/>
            <person name="Wang J."/>
            <person name="Wang Z."/>
            <person name="Zhang D."/>
            <person name="Zhang L."/>
            <person name="Ashrafi H."/>
            <person name="Bedon F."/>
            <person name="Bowers J.E."/>
            <person name="Brubaker C.L."/>
            <person name="Chee P.W."/>
            <person name="Das S."/>
            <person name="Gingle A.R."/>
            <person name="Haigler C.H."/>
            <person name="Harker D."/>
            <person name="Hoffmann L.V."/>
            <person name="Hovav R."/>
            <person name="Jones D.C."/>
            <person name="Lemke C."/>
            <person name="Mansoor S."/>
            <person name="ur Rahman M."/>
            <person name="Rainville L.N."/>
            <person name="Rambani A."/>
            <person name="Reddy U.K."/>
            <person name="Rong J.K."/>
            <person name="Saranga Y."/>
            <person name="Scheffler B.E."/>
            <person name="Scheffler J.A."/>
            <person name="Stelly D.M."/>
            <person name="Triplett B.A."/>
            <person name="Van Deynze A."/>
            <person name="Vaslin M.F."/>
            <person name="Waghmare V.N."/>
            <person name="Walford S.A."/>
            <person name="Wright R.J."/>
            <person name="Zaki E.A."/>
            <person name="Zhang T."/>
            <person name="Dennis E.S."/>
            <person name="Mayer K.F."/>
            <person name="Peterson D.G."/>
            <person name="Rokhsar D.S."/>
            <person name="Wang X."/>
            <person name="Schmutz J."/>
        </authorList>
    </citation>
    <scope>NUCLEOTIDE SEQUENCE [LARGE SCALE GENOMIC DNA]</scope>
</reference>
<accession>A0A0D2PPU3</accession>
<keyword evidence="1" id="KW-0732">Signal</keyword>
<dbReference type="EMBL" id="CM001740">
    <property type="protein sequence ID" value="KJB08869.1"/>
    <property type="molecule type" value="Genomic_DNA"/>
</dbReference>
<dbReference type="OMA" id="LCTCTAR"/>
<gene>
    <name evidence="2" type="ORF">B456_001G109700</name>
</gene>
<organism evidence="2 3">
    <name type="scientific">Gossypium raimondii</name>
    <name type="common">Peruvian cotton</name>
    <name type="synonym">Gossypium klotzschianum subsp. raimondii</name>
    <dbReference type="NCBI Taxonomy" id="29730"/>
    <lineage>
        <taxon>Eukaryota</taxon>
        <taxon>Viridiplantae</taxon>
        <taxon>Streptophyta</taxon>
        <taxon>Embryophyta</taxon>
        <taxon>Tracheophyta</taxon>
        <taxon>Spermatophyta</taxon>
        <taxon>Magnoliopsida</taxon>
        <taxon>eudicotyledons</taxon>
        <taxon>Gunneridae</taxon>
        <taxon>Pentapetalae</taxon>
        <taxon>rosids</taxon>
        <taxon>malvids</taxon>
        <taxon>Malvales</taxon>
        <taxon>Malvaceae</taxon>
        <taxon>Malvoideae</taxon>
        <taxon>Gossypium</taxon>
    </lineage>
</organism>
<dbReference type="Proteomes" id="UP000032304">
    <property type="component" value="Chromosome 1"/>
</dbReference>
<feature type="chain" id="PRO_5002248736" evidence="1">
    <location>
        <begin position="21"/>
        <end position="67"/>
    </location>
</feature>
<dbReference type="SMR" id="A0A0D2PPU3"/>
<evidence type="ECO:0000313" key="2">
    <source>
        <dbReference type="EMBL" id="KJB08869.1"/>
    </source>
</evidence>
<sequence length="67" mass="7477">MSWNLVIFAVILMFTTHTEMVAEARGPIISFRCHRSEDCGSVCAKCPTCTCLFHLCTCPTDPPWPLS</sequence>
<proteinExistence type="predicted"/>
<keyword evidence="3" id="KW-1185">Reference proteome</keyword>